<protein>
    <submittedName>
        <fullName evidence="1">Uncharacterized protein</fullName>
    </submittedName>
</protein>
<name>A0ACC2JPL8_9PEZI</name>
<reference evidence="1" key="1">
    <citation type="submission" date="2022-12" db="EMBL/GenBank/DDBJ databases">
        <title>Genome Sequence of Lasiodiplodia mahajangana.</title>
        <authorList>
            <person name="Buettner E."/>
        </authorList>
    </citation>
    <scope>NUCLEOTIDE SEQUENCE</scope>
    <source>
        <strain evidence="1">VT137</strain>
    </source>
</reference>
<proteinExistence type="predicted"/>
<evidence type="ECO:0000313" key="2">
    <source>
        <dbReference type="Proteomes" id="UP001153332"/>
    </source>
</evidence>
<dbReference type="Proteomes" id="UP001153332">
    <property type="component" value="Unassembled WGS sequence"/>
</dbReference>
<dbReference type="EMBL" id="JAPUUL010000840">
    <property type="protein sequence ID" value="KAJ8129178.1"/>
    <property type="molecule type" value="Genomic_DNA"/>
</dbReference>
<keyword evidence="2" id="KW-1185">Reference proteome</keyword>
<comment type="caution">
    <text evidence="1">The sequence shown here is derived from an EMBL/GenBank/DDBJ whole genome shotgun (WGS) entry which is preliminary data.</text>
</comment>
<accession>A0ACC2JPL8</accession>
<sequence length="554" mass="59485">MSSHPFVSFTCRVCGQKKAPAAFSKSQLQKWYNQKRNDRYNEVNPQNAGLSCKDHATDWCIICTEWRLSANGSDVPPPVPGASSQLHACDSIEDNNKSVNSPIPFSAQHENDEDDEDEDSDDEDDFGGSTAISGLIDRLQGYGGLADAGEGITADTMSTTNSVKISLWGEDTNDGKANSIGVSTGIQPWNVQNSGTRINAPTVSNPWGNTSHSQGYSSTASNATIPSTTFMATGVAPHLNRLASGANMNQQTQNAQTTWSRNLGESSHGSSSQFTAGRPPHERIRQNEIKRSTSTAVNRSPGGSRLSGSKTNMKSQESRKGTGSKWYKGDNRKVFTANRTYLPENGPPDPHDSDSPDEMDDVPARRSPAAGQASPSPGYYLTQAIAVATMLANVRHSPKPGYSLYANVELSIWAGDLVDSESLPINHPDMEAIPFQSNVGAKMTNGKPQHQGHPGSAALPSRSGPPVEHFTASRSPNSPTDASTAGDSDGNVQNSPLLTHVVSEQTEQKDPVALAQRTDPRPPLGSREISADLVDEIRKVIRQECKRLLRPVGE</sequence>
<gene>
    <name evidence="1" type="ORF">O1611_g4456</name>
</gene>
<evidence type="ECO:0000313" key="1">
    <source>
        <dbReference type="EMBL" id="KAJ8129178.1"/>
    </source>
</evidence>
<organism evidence="1 2">
    <name type="scientific">Lasiodiplodia mahajangana</name>
    <dbReference type="NCBI Taxonomy" id="1108764"/>
    <lineage>
        <taxon>Eukaryota</taxon>
        <taxon>Fungi</taxon>
        <taxon>Dikarya</taxon>
        <taxon>Ascomycota</taxon>
        <taxon>Pezizomycotina</taxon>
        <taxon>Dothideomycetes</taxon>
        <taxon>Dothideomycetes incertae sedis</taxon>
        <taxon>Botryosphaeriales</taxon>
        <taxon>Botryosphaeriaceae</taxon>
        <taxon>Lasiodiplodia</taxon>
    </lineage>
</organism>